<dbReference type="AlphaFoldDB" id="A0A922DER7"/>
<evidence type="ECO:0000313" key="7">
    <source>
        <dbReference type="Proteomes" id="UP000811246"/>
    </source>
</evidence>
<name>A0A922DER7_CARIL</name>
<evidence type="ECO:0000256" key="3">
    <source>
        <dbReference type="ARBA" id="ARBA00022833"/>
    </source>
</evidence>
<proteinExistence type="predicted"/>
<organism evidence="6 7">
    <name type="scientific">Carya illinoinensis</name>
    <name type="common">Pecan</name>
    <dbReference type="NCBI Taxonomy" id="32201"/>
    <lineage>
        <taxon>Eukaryota</taxon>
        <taxon>Viridiplantae</taxon>
        <taxon>Streptophyta</taxon>
        <taxon>Embryophyta</taxon>
        <taxon>Tracheophyta</taxon>
        <taxon>Spermatophyta</taxon>
        <taxon>Magnoliopsida</taxon>
        <taxon>eudicotyledons</taxon>
        <taxon>Gunneridae</taxon>
        <taxon>Pentapetalae</taxon>
        <taxon>rosids</taxon>
        <taxon>fabids</taxon>
        <taxon>Fagales</taxon>
        <taxon>Juglandaceae</taxon>
        <taxon>Carya</taxon>
    </lineage>
</organism>
<gene>
    <name evidence="6" type="ORF">I3842_13G172600</name>
</gene>
<reference evidence="6" key="1">
    <citation type="submission" date="2021-01" db="EMBL/GenBank/DDBJ databases">
        <authorList>
            <person name="Lovell J.T."/>
            <person name="Bentley N."/>
            <person name="Bhattarai G."/>
            <person name="Jenkins J.W."/>
            <person name="Sreedasyam A."/>
            <person name="Alarcon Y."/>
            <person name="Bock C."/>
            <person name="Boston L."/>
            <person name="Carlson J."/>
            <person name="Cervantes K."/>
            <person name="Clermont K."/>
            <person name="Krom N."/>
            <person name="Kubenka K."/>
            <person name="Mamidi S."/>
            <person name="Mattison C."/>
            <person name="Monteros M."/>
            <person name="Pisani C."/>
            <person name="Plott C."/>
            <person name="Rajasekar S."/>
            <person name="Rhein H.S."/>
            <person name="Rohla C."/>
            <person name="Song M."/>
            <person name="Hilaire R.S."/>
            <person name="Shu S."/>
            <person name="Wells L."/>
            <person name="Wang X."/>
            <person name="Webber J."/>
            <person name="Heerema R.J."/>
            <person name="Klein P."/>
            <person name="Conner P."/>
            <person name="Grauke L."/>
            <person name="Grimwood J."/>
            <person name="Schmutz J."/>
            <person name="Randall J.J."/>
        </authorList>
    </citation>
    <scope>NUCLEOTIDE SEQUENCE</scope>
    <source>
        <tissue evidence="6">Leaf</tissue>
    </source>
</reference>
<accession>A0A922DER7</accession>
<evidence type="ECO:0000256" key="4">
    <source>
        <dbReference type="PROSITE-ProRule" id="PRU01343"/>
    </source>
</evidence>
<evidence type="ECO:0000313" key="6">
    <source>
        <dbReference type="EMBL" id="KAG6683041.1"/>
    </source>
</evidence>
<dbReference type="PANTHER" id="PTHR33248">
    <property type="entry name" value="ZINC ION-BINDING PROTEIN"/>
    <property type="match status" value="1"/>
</dbReference>
<dbReference type="EMBL" id="CM031837">
    <property type="protein sequence ID" value="KAG6683041.1"/>
    <property type="molecule type" value="Genomic_DNA"/>
</dbReference>
<keyword evidence="2 4" id="KW-0863">Zinc-finger</keyword>
<keyword evidence="1" id="KW-0479">Metal-binding</keyword>
<sequence>MESPTCWCGLKTTLKTSHTSKNLGRRFFACPKYDTRDARCEFFIWMDIYHLLDENIRTRENKVWKMWDDVVMQEYEVRKEKRK</sequence>
<evidence type="ECO:0000256" key="2">
    <source>
        <dbReference type="ARBA" id="ARBA00022771"/>
    </source>
</evidence>
<dbReference type="GO" id="GO:0008270">
    <property type="term" value="F:zinc ion binding"/>
    <property type="evidence" value="ECO:0007669"/>
    <property type="project" value="UniProtKB-KW"/>
</dbReference>
<protein>
    <recommendedName>
        <fullName evidence="5">GRF-type domain-containing protein</fullName>
    </recommendedName>
</protein>
<dbReference type="Proteomes" id="UP000811246">
    <property type="component" value="Chromosome 13"/>
</dbReference>
<dbReference type="Pfam" id="PF06839">
    <property type="entry name" value="Zn_ribbon_GRF"/>
    <property type="match status" value="1"/>
</dbReference>
<comment type="caution">
    <text evidence="6">The sequence shown here is derived from an EMBL/GenBank/DDBJ whole genome shotgun (WGS) entry which is preliminary data.</text>
</comment>
<evidence type="ECO:0000259" key="5">
    <source>
        <dbReference type="PROSITE" id="PS51999"/>
    </source>
</evidence>
<feature type="domain" description="GRF-type" evidence="5">
    <location>
        <begin position="6"/>
        <end position="49"/>
    </location>
</feature>
<keyword evidence="3" id="KW-0862">Zinc</keyword>
<dbReference type="PROSITE" id="PS51999">
    <property type="entry name" value="ZF_GRF"/>
    <property type="match status" value="1"/>
</dbReference>
<evidence type="ECO:0000256" key="1">
    <source>
        <dbReference type="ARBA" id="ARBA00022723"/>
    </source>
</evidence>
<dbReference type="InterPro" id="IPR010666">
    <property type="entry name" value="Znf_GRF"/>
</dbReference>